<dbReference type="InterPro" id="IPR035994">
    <property type="entry name" value="Nucleoside_phosphorylase_sf"/>
</dbReference>
<dbReference type="UniPathway" id="UPA00606"/>
<dbReference type="PIRSF" id="PIRSF000477">
    <property type="entry name" value="PurNPase"/>
    <property type="match status" value="1"/>
</dbReference>
<dbReference type="SUPFAM" id="SSF53167">
    <property type="entry name" value="Purine and uridine phosphorylases"/>
    <property type="match status" value="1"/>
</dbReference>
<dbReference type="Proteomes" id="UP000315724">
    <property type="component" value="Chromosome"/>
</dbReference>
<dbReference type="PANTHER" id="PTHR11904">
    <property type="entry name" value="METHYLTHIOADENOSINE/PURINE NUCLEOSIDE PHOSPHORYLASE"/>
    <property type="match status" value="1"/>
</dbReference>
<accession>A0A517QUL2</accession>
<feature type="domain" description="Nucleoside phosphorylase" evidence="7">
    <location>
        <begin position="23"/>
        <end position="239"/>
    </location>
</feature>
<evidence type="ECO:0000256" key="4">
    <source>
        <dbReference type="ARBA" id="ARBA00022676"/>
    </source>
</evidence>
<reference evidence="8 9" key="1">
    <citation type="submission" date="2019-02" db="EMBL/GenBank/DDBJ databases">
        <title>Deep-cultivation of Planctomycetes and their phenomic and genomic characterization uncovers novel biology.</title>
        <authorList>
            <person name="Wiegand S."/>
            <person name="Jogler M."/>
            <person name="Boedeker C."/>
            <person name="Pinto D."/>
            <person name="Vollmers J."/>
            <person name="Rivas-Marin E."/>
            <person name="Kohn T."/>
            <person name="Peeters S.H."/>
            <person name="Heuer A."/>
            <person name="Rast P."/>
            <person name="Oberbeckmann S."/>
            <person name="Bunk B."/>
            <person name="Jeske O."/>
            <person name="Meyerdierks A."/>
            <person name="Storesund J.E."/>
            <person name="Kallscheuer N."/>
            <person name="Luecker S."/>
            <person name="Lage O.M."/>
            <person name="Pohl T."/>
            <person name="Merkel B.J."/>
            <person name="Hornburger P."/>
            <person name="Mueller R.-W."/>
            <person name="Bruemmer F."/>
            <person name="Labrenz M."/>
            <person name="Spormann A.M."/>
            <person name="Op den Camp H."/>
            <person name="Overmann J."/>
            <person name="Amann R."/>
            <person name="Jetten M.S.M."/>
            <person name="Mascher T."/>
            <person name="Medema M.H."/>
            <person name="Devos D.P."/>
            <person name="Kaster A.-K."/>
            <person name="Ovreas L."/>
            <person name="Rohde M."/>
            <person name="Galperin M.Y."/>
            <person name="Jogler C."/>
        </authorList>
    </citation>
    <scope>NUCLEOTIDE SEQUENCE [LARGE SCALE GENOMIC DNA]</scope>
    <source>
        <strain evidence="8 9">Mal48</strain>
    </source>
</reference>
<proteinExistence type="inferred from homology"/>
<evidence type="ECO:0000313" key="9">
    <source>
        <dbReference type="Proteomes" id="UP000315724"/>
    </source>
</evidence>
<dbReference type="GO" id="GO:0005737">
    <property type="term" value="C:cytoplasm"/>
    <property type="evidence" value="ECO:0007669"/>
    <property type="project" value="TreeGrafter"/>
</dbReference>
<gene>
    <name evidence="8" type="primary">punA_2</name>
    <name evidence="8" type="ORF">Mal48_45530</name>
</gene>
<dbReference type="InterPro" id="IPR000845">
    <property type="entry name" value="Nucleoside_phosphorylase_d"/>
</dbReference>
<keyword evidence="5 8" id="KW-0808">Transferase</keyword>
<evidence type="ECO:0000313" key="8">
    <source>
        <dbReference type="EMBL" id="QDT35277.1"/>
    </source>
</evidence>
<dbReference type="Gene3D" id="3.40.50.1580">
    <property type="entry name" value="Nucleoside phosphorylase domain"/>
    <property type="match status" value="1"/>
</dbReference>
<dbReference type="EC" id="2.4.2.1" evidence="3"/>
<evidence type="ECO:0000256" key="2">
    <source>
        <dbReference type="ARBA" id="ARBA00006751"/>
    </source>
</evidence>
<dbReference type="InterPro" id="IPR011268">
    <property type="entry name" value="Purine_phosphorylase"/>
</dbReference>
<organism evidence="8 9">
    <name type="scientific">Thalassoglobus polymorphus</name>
    <dbReference type="NCBI Taxonomy" id="2527994"/>
    <lineage>
        <taxon>Bacteria</taxon>
        <taxon>Pseudomonadati</taxon>
        <taxon>Planctomycetota</taxon>
        <taxon>Planctomycetia</taxon>
        <taxon>Planctomycetales</taxon>
        <taxon>Planctomycetaceae</taxon>
        <taxon>Thalassoglobus</taxon>
    </lineage>
</organism>
<dbReference type="GO" id="GO:0009116">
    <property type="term" value="P:nucleoside metabolic process"/>
    <property type="evidence" value="ECO:0007669"/>
    <property type="project" value="InterPro"/>
</dbReference>
<comment type="pathway">
    <text evidence="1">Purine metabolism; purine nucleoside salvage.</text>
</comment>
<dbReference type="KEGG" id="tpol:Mal48_45530"/>
<dbReference type="CDD" id="cd09009">
    <property type="entry name" value="PNP-EcPNPII_like"/>
    <property type="match status" value="1"/>
</dbReference>
<dbReference type="PANTHER" id="PTHR11904:SF9">
    <property type="entry name" value="PURINE NUCLEOSIDE PHOSPHORYLASE-RELATED"/>
    <property type="match status" value="1"/>
</dbReference>
<dbReference type="NCBIfam" id="TIGR01697">
    <property type="entry name" value="PNPH-PUNA-XAPA"/>
    <property type="match status" value="1"/>
</dbReference>
<keyword evidence="9" id="KW-1185">Reference proteome</keyword>
<evidence type="ECO:0000256" key="1">
    <source>
        <dbReference type="ARBA" id="ARBA00005058"/>
    </source>
</evidence>
<dbReference type="AlphaFoldDB" id="A0A517QUL2"/>
<comment type="similarity">
    <text evidence="2">Belongs to the PNP/MTAP phosphorylase family.</text>
</comment>
<sequence>MILGTGLGAFVDGMNVDVLIPYSELAGFRSSTAIGHAGELVCGHVDSTPVIALRGRSHCYEGVSRDEITFPVHVLKHLGVKNLIVSCAAGGLSPRFEAGDIMLIDDQVDFLFSPKRDRCCEHRRTVAGRYDEQMKSMVLELSRKLNLRLSVGTYISVTGPNYETRSEMRFYRMLADAIGMSTVPEVAVATELGMRVCGLATITNLCNPDALTIADGEHVVHVASSSEPRFRAIVLELIRRMGNRD</sequence>
<dbReference type="Pfam" id="PF01048">
    <property type="entry name" value="PNP_UDP_1"/>
    <property type="match status" value="1"/>
</dbReference>
<evidence type="ECO:0000259" key="7">
    <source>
        <dbReference type="Pfam" id="PF01048"/>
    </source>
</evidence>
<dbReference type="GO" id="GO:0004731">
    <property type="term" value="F:purine-nucleoside phosphorylase activity"/>
    <property type="evidence" value="ECO:0007669"/>
    <property type="project" value="UniProtKB-EC"/>
</dbReference>
<evidence type="ECO:0000256" key="5">
    <source>
        <dbReference type="ARBA" id="ARBA00022679"/>
    </source>
</evidence>
<evidence type="ECO:0000256" key="6">
    <source>
        <dbReference type="ARBA" id="ARBA00031036"/>
    </source>
</evidence>
<dbReference type="EMBL" id="CP036267">
    <property type="protein sequence ID" value="QDT35277.1"/>
    <property type="molecule type" value="Genomic_DNA"/>
</dbReference>
<name>A0A517QUL2_9PLAN</name>
<dbReference type="NCBIfam" id="NF006054">
    <property type="entry name" value="PRK08202.1"/>
    <property type="match status" value="1"/>
</dbReference>
<protein>
    <recommendedName>
        <fullName evidence="3">purine-nucleoside phosphorylase</fullName>
        <ecNumber evidence="3">2.4.2.1</ecNumber>
    </recommendedName>
    <alternativeName>
        <fullName evidence="6">Inosine-guanosine phosphorylase</fullName>
    </alternativeName>
</protein>
<evidence type="ECO:0000256" key="3">
    <source>
        <dbReference type="ARBA" id="ARBA00011886"/>
    </source>
</evidence>
<keyword evidence="4 8" id="KW-0328">Glycosyltransferase</keyword>